<dbReference type="InterPro" id="IPR003439">
    <property type="entry name" value="ABC_transporter-like_ATP-bd"/>
</dbReference>
<dbReference type="GO" id="GO:0005524">
    <property type="term" value="F:ATP binding"/>
    <property type="evidence" value="ECO:0007669"/>
    <property type="project" value="UniProtKB-KW"/>
</dbReference>
<dbReference type="GO" id="GO:0016887">
    <property type="term" value="F:ATP hydrolysis activity"/>
    <property type="evidence" value="ECO:0007669"/>
    <property type="project" value="InterPro"/>
</dbReference>
<comment type="caution">
    <text evidence="5">The sequence shown here is derived from an EMBL/GenBank/DDBJ whole genome shotgun (WGS) entry which is preliminary data.</text>
</comment>
<keyword evidence="5" id="KW-0067">ATP-binding</keyword>
<dbReference type="InterPro" id="IPR027417">
    <property type="entry name" value="P-loop_NTPase"/>
</dbReference>
<feature type="non-terminal residue" evidence="5">
    <location>
        <position position="182"/>
    </location>
</feature>
<evidence type="ECO:0000256" key="2">
    <source>
        <dbReference type="ARBA" id="ARBA00022448"/>
    </source>
</evidence>
<comment type="similarity">
    <text evidence="1">Belongs to the ABC transporter superfamily.</text>
</comment>
<dbReference type="Proteomes" id="UP000320393">
    <property type="component" value="Unassembled WGS sequence"/>
</dbReference>
<evidence type="ECO:0000313" key="6">
    <source>
        <dbReference type="Proteomes" id="UP000320393"/>
    </source>
</evidence>
<dbReference type="PROSITE" id="PS50893">
    <property type="entry name" value="ABC_TRANSPORTER_2"/>
    <property type="match status" value="1"/>
</dbReference>
<name>A0A537M7U3_9BACT</name>
<dbReference type="SUPFAM" id="SSF52540">
    <property type="entry name" value="P-loop containing nucleoside triphosphate hydrolases"/>
    <property type="match status" value="1"/>
</dbReference>
<gene>
    <name evidence="5" type="ORF">E6H02_00950</name>
</gene>
<dbReference type="PANTHER" id="PTHR43820">
    <property type="entry name" value="HIGH-AFFINITY BRANCHED-CHAIN AMINO ACID TRANSPORT ATP-BINDING PROTEIN LIVF"/>
    <property type="match status" value="1"/>
</dbReference>
<evidence type="ECO:0000256" key="3">
    <source>
        <dbReference type="ARBA" id="ARBA00022970"/>
    </source>
</evidence>
<keyword evidence="3" id="KW-0029">Amino-acid transport</keyword>
<dbReference type="InterPro" id="IPR017871">
    <property type="entry name" value="ABC_transporter-like_CS"/>
</dbReference>
<dbReference type="Gene3D" id="3.40.50.300">
    <property type="entry name" value="P-loop containing nucleotide triphosphate hydrolases"/>
    <property type="match status" value="1"/>
</dbReference>
<dbReference type="InterPro" id="IPR052156">
    <property type="entry name" value="BCAA_Transport_ATP-bd_LivF"/>
</dbReference>
<dbReference type="Pfam" id="PF00005">
    <property type="entry name" value="ABC_tran"/>
    <property type="match status" value="1"/>
</dbReference>
<keyword evidence="2" id="KW-0813">Transport</keyword>
<dbReference type="PANTHER" id="PTHR43820:SF7">
    <property type="entry name" value="BRANCHED-CHAIN AMINO ACID TRANSPORT ATP-BINDING PROTEIN LIVF-RELATED"/>
    <property type="match status" value="1"/>
</dbReference>
<dbReference type="EMBL" id="VBAM01000027">
    <property type="protein sequence ID" value="TMJ16295.1"/>
    <property type="molecule type" value="Genomic_DNA"/>
</dbReference>
<evidence type="ECO:0000313" key="5">
    <source>
        <dbReference type="EMBL" id="TMJ16295.1"/>
    </source>
</evidence>
<evidence type="ECO:0000256" key="1">
    <source>
        <dbReference type="ARBA" id="ARBA00005417"/>
    </source>
</evidence>
<dbReference type="PROSITE" id="PS00211">
    <property type="entry name" value="ABC_TRANSPORTER_1"/>
    <property type="match status" value="1"/>
</dbReference>
<dbReference type="GO" id="GO:0015658">
    <property type="term" value="F:branched-chain amino acid transmembrane transporter activity"/>
    <property type="evidence" value="ECO:0007669"/>
    <property type="project" value="TreeGrafter"/>
</dbReference>
<dbReference type="GO" id="GO:0015807">
    <property type="term" value="P:L-amino acid transport"/>
    <property type="evidence" value="ECO:0007669"/>
    <property type="project" value="TreeGrafter"/>
</dbReference>
<accession>A0A537M7U3</accession>
<keyword evidence="5" id="KW-0547">Nucleotide-binding</keyword>
<sequence length="182" mass="19835">MLWVDRVVAGYHPGIDILDDLTLRAEAGRITAVIGPNGAGKSTLLRVVFGLLPPRGGRVLFREREIQGVPADARKRMGIGYVPQGPSTFPQMTVEENLLVGGWTIRHDRGQLRDRLEHVYALFPVLAGVRRVRATVLSGGQLRMLSIAKELVAMPALLLVDEPTAGLAPRVAGEVYDLLVRS</sequence>
<evidence type="ECO:0000259" key="4">
    <source>
        <dbReference type="PROSITE" id="PS50893"/>
    </source>
</evidence>
<proteinExistence type="inferred from homology"/>
<dbReference type="AlphaFoldDB" id="A0A537M7U3"/>
<reference evidence="5 6" key="1">
    <citation type="journal article" date="2019" name="Nat. Microbiol.">
        <title>Mediterranean grassland soil C-N compound turnover is dependent on rainfall and depth, and is mediated by genomically divergent microorganisms.</title>
        <authorList>
            <person name="Diamond S."/>
            <person name="Andeer P.F."/>
            <person name="Li Z."/>
            <person name="Crits-Christoph A."/>
            <person name="Burstein D."/>
            <person name="Anantharaman K."/>
            <person name="Lane K.R."/>
            <person name="Thomas B.C."/>
            <person name="Pan C."/>
            <person name="Northen T.R."/>
            <person name="Banfield J.F."/>
        </authorList>
    </citation>
    <scope>NUCLEOTIDE SEQUENCE [LARGE SCALE GENOMIC DNA]</scope>
    <source>
        <strain evidence="5">NP_5</strain>
    </source>
</reference>
<organism evidence="5 6">
    <name type="scientific">Candidatus Segetimicrobium genomatis</name>
    <dbReference type="NCBI Taxonomy" id="2569760"/>
    <lineage>
        <taxon>Bacteria</taxon>
        <taxon>Bacillati</taxon>
        <taxon>Candidatus Sysuimicrobiota</taxon>
        <taxon>Candidatus Sysuimicrobiia</taxon>
        <taxon>Candidatus Sysuimicrobiales</taxon>
        <taxon>Candidatus Segetimicrobiaceae</taxon>
        <taxon>Candidatus Segetimicrobium</taxon>
    </lineage>
</organism>
<protein>
    <submittedName>
        <fullName evidence="5">ATP-binding cassette domain-containing protein</fullName>
    </submittedName>
</protein>
<feature type="domain" description="ABC transporter" evidence="4">
    <location>
        <begin position="2"/>
        <end position="182"/>
    </location>
</feature>